<sequence>MITPAPSARLPRLPQRPIVSAAALNGLVALFIMVACNDTFWQHGYRLFEGQLGTLAAFGASVWALTLLVITLLGFRWLQKPVLVLLLILSAMTSFYVDTLGVVIDREMIQNAVTTTVTESKHLITPAFLTHVALFGLLPAAMVLWVRVRPQPLARDLLRHAGLAGLAAALCVGLLMTDFKTYSVVLRGNKELMAAYQPGAPLSGALRYLRMIQKSREIVVAPLGRDARPGPLLQAASKPVLTVIVAGETARAQDFGLNGYARDTTPELAARDVIAFTDVTSCGTATAVSLPCMFSQLGRTDYSYERGEARENLLDVLTHAGVHVEWWDNNTGDKHIAARVPSRQMIALNDPAFCHDGECDDGIFLGALQDLAETMTKDTVVVLHQIGSHGPAYHLRYPKTHERFTPACQSAELTSCTDAEIRNAYDNTIAYTDHVLASTIDMLAAQDRVIPALLYVSDHGESLGEGGLYLHGAPWFMAPETQTRVPMVMWLSEAYKSAFGLDVACLSARAGQPASHDNLFHTALGMMDIQTGARRDGLNLFAGCHRTPG</sequence>
<evidence type="ECO:0000259" key="9">
    <source>
        <dbReference type="Pfam" id="PF00884"/>
    </source>
</evidence>
<keyword evidence="4 11" id="KW-0808">Transferase</keyword>
<keyword evidence="6 8" id="KW-1133">Transmembrane helix</keyword>
<dbReference type="CDD" id="cd16017">
    <property type="entry name" value="LptA"/>
    <property type="match status" value="1"/>
</dbReference>
<dbReference type="SUPFAM" id="SSF53649">
    <property type="entry name" value="Alkaline phosphatase-like"/>
    <property type="match status" value="1"/>
</dbReference>
<name>A0A2T4JG82_9RHOB</name>
<dbReference type="EMBL" id="PZKF01000031">
    <property type="protein sequence ID" value="PTE16828.1"/>
    <property type="molecule type" value="Genomic_DNA"/>
</dbReference>
<dbReference type="Pfam" id="PF00884">
    <property type="entry name" value="Sulfatase"/>
    <property type="match status" value="1"/>
</dbReference>
<gene>
    <name evidence="11" type="ORF">C5F46_12305</name>
</gene>
<keyword evidence="12" id="KW-1185">Reference proteome</keyword>
<protein>
    <submittedName>
        <fullName evidence="11">Phosphatidylethanolamine--Kdo2-lipid A phosphoethanolamine transferase</fullName>
    </submittedName>
</protein>
<evidence type="ECO:0000256" key="2">
    <source>
        <dbReference type="ARBA" id="ARBA00022475"/>
    </source>
</evidence>
<keyword evidence="7 8" id="KW-0472">Membrane</keyword>
<dbReference type="PANTHER" id="PTHR30443:SF0">
    <property type="entry name" value="PHOSPHOETHANOLAMINE TRANSFERASE EPTA"/>
    <property type="match status" value="1"/>
</dbReference>
<dbReference type="GO" id="GO:0016776">
    <property type="term" value="F:phosphotransferase activity, phosphate group as acceptor"/>
    <property type="evidence" value="ECO:0007669"/>
    <property type="project" value="TreeGrafter"/>
</dbReference>
<dbReference type="Pfam" id="PF08019">
    <property type="entry name" value="EptA_B_N"/>
    <property type="match status" value="1"/>
</dbReference>
<dbReference type="GO" id="GO:0009244">
    <property type="term" value="P:lipopolysaccharide core region biosynthetic process"/>
    <property type="evidence" value="ECO:0007669"/>
    <property type="project" value="TreeGrafter"/>
</dbReference>
<keyword evidence="2" id="KW-1003">Cell membrane</keyword>
<evidence type="ECO:0000256" key="4">
    <source>
        <dbReference type="ARBA" id="ARBA00022679"/>
    </source>
</evidence>
<dbReference type="Proteomes" id="UP000241899">
    <property type="component" value="Unassembled WGS sequence"/>
</dbReference>
<evidence type="ECO:0000256" key="5">
    <source>
        <dbReference type="ARBA" id="ARBA00022692"/>
    </source>
</evidence>
<comment type="subcellular location">
    <subcellularLocation>
        <location evidence="1">Cell inner membrane</location>
        <topology evidence="1">Multi-pass membrane protein</topology>
    </subcellularLocation>
</comment>
<evidence type="ECO:0000313" key="12">
    <source>
        <dbReference type="Proteomes" id="UP000241899"/>
    </source>
</evidence>
<accession>A0A2T4JG82</accession>
<evidence type="ECO:0000259" key="10">
    <source>
        <dbReference type="Pfam" id="PF08019"/>
    </source>
</evidence>
<evidence type="ECO:0000256" key="6">
    <source>
        <dbReference type="ARBA" id="ARBA00022989"/>
    </source>
</evidence>
<feature type="transmembrane region" description="Helical" evidence="8">
    <location>
        <begin position="157"/>
        <end position="176"/>
    </location>
</feature>
<reference evidence="11 12" key="1">
    <citation type="submission" date="2018-03" db="EMBL/GenBank/DDBJ databases">
        <title>Rhodobacter veldkampii.</title>
        <authorList>
            <person name="Meyer T.E."/>
            <person name="Miller S."/>
            <person name="Lodha T."/>
            <person name="Gandham S."/>
            <person name="Chintalapati S."/>
            <person name="Chintalapati V.R."/>
        </authorList>
    </citation>
    <scope>NUCLEOTIDE SEQUENCE [LARGE SCALE GENOMIC DNA]</scope>
    <source>
        <strain evidence="11 12">DSM 11550</strain>
    </source>
</reference>
<dbReference type="InterPro" id="IPR000917">
    <property type="entry name" value="Sulfatase_N"/>
</dbReference>
<feature type="transmembrane region" description="Helical" evidence="8">
    <location>
        <begin position="18"/>
        <end position="35"/>
    </location>
</feature>
<dbReference type="PANTHER" id="PTHR30443">
    <property type="entry name" value="INNER MEMBRANE PROTEIN"/>
    <property type="match status" value="1"/>
</dbReference>
<evidence type="ECO:0000256" key="3">
    <source>
        <dbReference type="ARBA" id="ARBA00022519"/>
    </source>
</evidence>
<feature type="transmembrane region" description="Helical" evidence="8">
    <location>
        <begin position="55"/>
        <end position="75"/>
    </location>
</feature>
<feature type="transmembrane region" description="Helical" evidence="8">
    <location>
        <begin position="124"/>
        <end position="145"/>
    </location>
</feature>
<organism evidence="11 12">
    <name type="scientific">Phaeovulum veldkampii DSM 11550</name>
    <dbReference type="NCBI Taxonomy" id="1185920"/>
    <lineage>
        <taxon>Bacteria</taxon>
        <taxon>Pseudomonadati</taxon>
        <taxon>Pseudomonadota</taxon>
        <taxon>Alphaproteobacteria</taxon>
        <taxon>Rhodobacterales</taxon>
        <taxon>Paracoccaceae</taxon>
        <taxon>Phaeovulum</taxon>
    </lineage>
</organism>
<evidence type="ECO:0000256" key="7">
    <source>
        <dbReference type="ARBA" id="ARBA00023136"/>
    </source>
</evidence>
<feature type="domain" description="Phosphoethanolamine transferase N-terminal" evidence="10">
    <location>
        <begin position="63"/>
        <end position="210"/>
    </location>
</feature>
<dbReference type="GO" id="GO:0005886">
    <property type="term" value="C:plasma membrane"/>
    <property type="evidence" value="ECO:0007669"/>
    <property type="project" value="UniProtKB-SubCell"/>
</dbReference>
<feature type="domain" description="Sulfatase N-terminal" evidence="9">
    <location>
        <begin position="242"/>
        <end position="529"/>
    </location>
</feature>
<dbReference type="Gene3D" id="3.40.720.10">
    <property type="entry name" value="Alkaline Phosphatase, subunit A"/>
    <property type="match status" value="1"/>
</dbReference>
<dbReference type="AlphaFoldDB" id="A0A2T4JG82"/>
<keyword evidence="3" id="KW-0997">Cell inner membrane</keyword>
<comment type="caution">
    <text evidence="11">The sequence shown here is derived from an EMBL/GenBank/DDBJ whole genome shotgun (WGS) entry which is preliminary data.</text>
</comment>
<evidence type="ECO:0000313" key="11">
    <source>
        <dbReference type="EMBL" id="PTE16828.1"/>
    </source>
</evidence>
<dbReference type="RefSeq" id="WP_107325663.1">
    <property type="nucleotide sequence ID" value="NZ_NHSP01000016.1"/>
</dbReference>
<feature type="transmembrane region" description="Helical" evidence="8">
    <location>
        <begin position="82"/>
        <end position="104"/>
    </location>
</feature>
<evidence type="ECO:0000256" key="1">
    <source>
        <dbReference type="ARBA" id="ARBA00004429"/>
    </source>
</evidence>
<dbReference type="InterPro" id="IPR040423">
    <property type="entry name" value="PEA_transferase"/>
</dbReference>
<dbReference type="InterPro" id="IPR012549">
    <property type="entry name" value="EptA-like_N"/>
</dbReference>
<dbReference type="InterPro" id="IPR058130">
    <property type="entry name" value="PEA_transf_C"/>
</dbReference>
<dbReference type="NCBIfam" id="NF028537">
    <property type="entry name" value="P_eth_NH2_trans"/>
    <property type="match status" value="1"/>
</dbReference>
<evidence type="ECO:0000256" key="8">
    <source>
        <dbReference type="SAM" id="Phobius"/>
    </source>
</evidence>
<proteinExistence type="predicted"/>
<dbReference type="InterPro" id="IPR017850">
    <property type="entry name" value="Alkaline_phosphatase_core_sf"/>
</dbReference>
<keyword evidence="5 8" id="KW-0812">Transmembrane</keyword>
<dbReference type="OrthoDB" id="9786870at2"/>